<dbReference type="AlphaFoldDB" id="A0A367LRL2"/>
<sequence length="458" mass="46855">MKNEERGEADVTVQQAPVVDSVVAPVPQKKAKGDTFVRVTKSIGSVLMGITFLAMIAAVIFLVTRCENSTKASGSELIHAENVVSKAAHQLILRNDAAANPMAVVGPSGTGLVTFVTPTVTVGNLGEATTSSTTVTPVVGVSVPISTQTALSTIYSFWTSDVTDFVTMTTTSTTTVTRPVSKNPEEDAVCVATTATMTVSVYLTLSPVPDETVTGDASTVTDVSTDLYLTHSLPDVTLSGNPSTQTEVQTQVSLTTGLPDATVSGDGETKTAVQTDLSLTSGLPDATVTGSPSTVSNVISSTISQSVVSIFTTVVITDFWGTFNPSSQTSTTTATASSEATLTLTVTVSDLEQKDITSAPASASSSILADLTSESSSNYGGTKTVTMTWTGGAPLATSLYTTIRYPPVTNATTGGGAAWTSAAGEPVVVSDGATKPKPKGSGTLSCTVMLMAIIMLVL</sequence>
<keyword evidence="1" id="KW-1133">Transmembrane helix</keyword>
<dbReference type="STRING" id="1330021.A0A367LRL2"/>
<protein>
    <submittedName>
        <fullName evidence="2">Uncharacterized protein</fullName>
    </submittedName>
</protein>
<name>A0A367LRL2_9HYPO</name>
<evidence type="ECO:0000256" key="1">
    <source>
        <dbReference type="SAM" id="Phobius"/>
    </source>
</evidence>
<comment type="caution">
    <text evidence="2">The sequence shown here is derived from an EMBL/GenBank/DDBJ whole genome shotgun (WGS) entry which is preliminary data.</text>
</comment>
<reference evidence="2 3" key="1">
    <citation type="journal article" date="2015" name="BMC Genomics">
        <title>Insights from the genome of Ophiocordyceps polyrhachis-furcata to pathogenicity and host specificity in insect fungi.</title>
        <authorList>
            <person name="Wichadakul D."/>
            <person name="Kobmoo N."/>
            <person name="Ingsriswang S."/>
            <person name="Tangphatsornruang S."/>
            <person name="Chantasingh D."/>
            <person name="Luangsa-ard J.J."/>
            <person name="Eurwilaichitr L."/>
        </authorList>
    </citation>
    <scope>NUCLEOTIDE SEQUENCE [LARGE SCALE GENOMIC DNA]</scope>
    <source>
        <strain evidence="2 3">BCC 54312</strain>
    </source>
</reference>
<gene>
    <name evidence="2" type="ORF">L249_2126</name>
</gene>
<dbReference type="OrthoDB" id="4940504at2759"/>
<keyword evidence="1" id="KW-0472">Membrane</keyword>
<organism evidence="2 3">
    <name type="scientific">Ophiocordyceps polyrhachis-furcata BCC 54312</name>
    <dbReference type="NCBI Taxonomy" id="1330021"/>
    <lineage>
        <taxon>Eukaryota</taxon>
        <taxon>Fungi</taxon>
        <taxon>Dikarya</taxon>
        <taxon>Ascomycota</taxon>
        <taxon>Pezizomycotina</taxon>
        <taxon>Sordariomycetes</taxon>
        <taxon>Hypocreomycetidae</taxon>
        <taxon>Hypocreales</taxon>
        <taxon>Ophiocordycipitaceae</taxon>
        <taxon>Ophiocordyceps</taxon>
    </lineage>
</organism>
<keyword evidence="1" id="KW-0812">Transmembrane</keyword>
<keyword evidence="3" id="KW-1185">Reference proteome</keyword>
<feature type="transmembrane region" description="Helical" evidence="1">
    <location>
        <begin position="43"/>
        <end position="63"/>
    </location>
</feature>
<evidence type="ECO:0000313" key="3">
    <source>
        <dbReference type="Proteomes" id="UP000253664"/>
    </source>
</evidence>
<dbReference type="Proteomes" id="UP000253664">
    <property type="component" value="Unassembled WGS sequence"/>
</dbReference>
<evidence type="ECO:0000313" key="2">
    <source>
        <dbReference type="EMBL" id="RCI17086.1"/>
    </source>
</evidence>
<dbReference type="EMBL" id="LKCN02000001">
    <property type="protein sequence ID" value="RCI17086.1"/>
    <property type="molecule type" value="Genomic_DNA"/>
</dbReference>
<accession>A0A367LRL2</accession>
<proteinExistence type="predicted"/>